<comment type="caution">
    <text evidence="1">The sequence shown here is derived from an EMBL/GenBank/DDBJ whole genome shotgun (WGS) entry which is preliminary data.</text>
</comment>
<dbReference type="RefSeq" id="WP_020873634.1">
    <property type="nucleotide sequence ID" value="NC_022785.1"/>
</dbReference>
<protein>
    <recommendedName>
        <fullName evidence="3">DsrE family protein</fullName>
    </recommendedName>
</protein>
<dbReference type="EMBL" id="QYCY01000004">
    <property type="protein sequence ID" value="RLV73015.1"/>
    <property type="molecule type" value="Genomic_DNA"/>
</dbReference>
<sequence>MVFAVRHTDVMLKLLGTPHQSDLVTSALRLAQALLDEGAAVQVWACGDATALTCAAFGDSKPVNVAERTVDHPSTGTVIRELLTAYPDRLDWYVCRFCCAERGRSEQISEVVKRPPSQFWQHVRATDKVVAMGVC</sequence>
<dbReference type="InterPro" id="IPR027396">
    <property type="entry name" value="DsrEFH-like"/>
</dbReference>
<dbReference type="Gene3D" id="3.40.1260.10">
    <property type="entry name" value="DsrEFH-like"/>
    <property type="match status" value="1"/>
</dbReference>
<dbReference type="STRING" id="1343740.M271_43925"/>
<evidence type="ECO:0008006" key="3">
    <source>
        <dbReference type="Google" id="ProtNLM"/>
    </source>
</evidence>
<organism evidence="1 2">
    <name type="scientific">Streptomyces rapamycinicus (strain ATCC 29253 / DSM 41530 / NRRL 5491 / AYB-994)</name>
    <name type="common">Streptomyces hygroscopicus (strain ATCC 29253)</name>
    <dbReference type="NCBI Taxonomy" id="1343740"/>
    <lineage>
        <taxon>Bacteria</taxon>
        <taxon>Bacillati</taxon>
        <taxon>Actinomycetota</taxon>
        <taxon>Actinomycetes</taxon>
        <taxon>Kitasatosporales</taxon>
        <taxon>Streptomycetaceae</taxon>
        <taxon>Streptomyces</taxon>
        <taxon>Streptomyces violaceusniger group</taxon>
    </lineage>
</organism>
<name>A0A0A0NUD2_STRRN</name>
<evidence type="ECO:0000313" key="1">
    <source>
        <dbReference type="EMBL" id="RLV73015.1"/>
    </source>
</evidence>
<reference evidence="1 2" key="1">
    <citation type="journal article" date="2018" name="J. Biol. Chem.">
        <title>Discovery of the actinoplanic acid pathway in Streptomyces rapamycinicus reveals a genetically conserved synergism with rapamycin.</title>
        <authorList>
            <person name="Mrak P."/>
            <person name="Krastel P."/>
            <person name="Pivk Lukancic P."/>
            <person name="Tao J."/>
            <person name="Pistorius D."/>
            <person name="Moore C.M."/>
        </authorList>
    </citation>
    <scope>NUCLEOTIDE SEQUENCE [LARGE SCALE GENOMIC DNA]</scope>
    <source>
        <strain evidence="1 2">NRRL 5491</strain>
    </source>
</reference>
<gene>
    <name evidence="1" type="ORF">D3C57_150850</name>
</gene>
<accession>A0A0A0NUD2</accession>
<dbReference type="KEGG" id="src:M271_43925"/>
<dbReference type="SUPFAM" id="SSF75169">
    <property type="entry name" value="DsrEFH-like"/>
    <property type="match status" value="1"/>
</dbReference>
<dbReference type="Proteomes" id="UP000281594">
    <property type="component" value="Unassembled WGS sequence"/>
</dbReference>
<evidence type="ECO:0000313" key="2">
    <source>
        <dbReference type="Proteomes" id="UP000281594"/>
    </source>
</evidence>
<dbReference type="eggNOG" id="COG1553">
    <property type="taxonomic scope" value="Bacteria"/>
</dbReference>
<dbReference type="AlphaFoldDB" id="A0A0A0NUD2"/>
<proteinExistence type="predicted"/>
<dbReference type="HOGENOM" id="CLU_128788_0_0_11"/>